<feature type="region of interest" description="Disordered" evidence="6">
    <location>
        <begin position="1244"/>
        <end position="1266"/>
    </location>
</feature>
<evidence type="ECO:0000256" key="4">
    <source>
        <dbReference type="ARBA" id="ARBA00022833"/>
    </source>
</evidence>
<evidence type="ECO:0000313" key="9">
    <source>
        <dbReference type="Proteomes" id="UP000249619"/>
    </source>
</evidence>
<protein>
    <submittedName>
        <fullName evidence="8">Transposase-like protein</fullName>
    </submittedName>
</protein>
<sequence>MAPIDDALADLESQEPGEQLVQLSPSRLLPGRALVEVSQASTFESQLRKSRPEDAIVAPTKGSERVTATSSAAAPDNETLQEAPDASLMDDFEGVDWRRLRKYMKPLSSQNSRKSRIYRHGYRDALLKDPKLPKRGHGHSKSAVAAKPTWLQRLLKDGNNRMSQKVANELAGFNTQRFRLAAVSWLVENNHPLSEFETPAFRRLLEAANLLAERALWTSHALSKVHLSFDGWMTKGGKRGFLGVLAHFVDSRGDLQDLPIALPQLTGAHSGERMGEVVIKTLQDFKITSQSIGYFVLNNATNNDSTITILAQEHGFNATHPRLRYGPHTLNLIGQTLLWGKGSAASFDNGVQELTDEHDLIEEWRRVGPLGVLLNIINYIKTPQQHKLFEDFQRLAHTALPFSASADDRKILEPVKPVVTRWNSYYSCFERAVKLQFAVNPYATHHIQRVQKEDTFAQSRGNKLPVAQPWMRSDGLTGADWAVITEYIDILQPLKTATKRLEGRGKRGSFGAIAEIISVFEYLRTYYEQRVNAYEAVNYNEHDESPEDHIAINLRAAWQRADDYYSQLDDSPAYYAATILNPMYKYYCDKAWARKPDWLEASNASFHALWAQYNTSPRAVRPSAVIPSDVDDAIDSILNPITANILTADEDEFKKWKHSEPAAERGTEHADNPIKYWVSMRDSYPSLSKLVLDVLSISASSCECERLFSELGDLQSPQQSIRIATKSPSEPAWETQFLESQPEAEIVALTEGSHAGTISIADDAGARRLTWETDGADHFDGERLKQYIKPVKAPTGKRSWIYQHGYRFVKRSNPKSVWFVCRYCHSHNVFGGGLYDITRATSAAASRRGKFRLAFVLWLVDNNVPMEIIARQSTRDMIKFANPEAESALWRSPRSVATYAMRLFKLLKPQIVLALSTAVSKIHISFDGWTTKGGKRGFFGIVAHFATTADVIHDLPISLTQLAGAHTVAAIPRDYGGFHPAHRRLRCGSQTINLISQALLFGDDKDSYDNQHELFEDCQREANKELPADEQLPALAPVRPVVTRWNSYFAAIERATLLHCGFDRYMEKHVSRVAIKDKRSSKPADAPLWMRSGGLSASDRVTITEYQNCLEPLKIATKSLEGRSDSSSFGAIYEVLPVFDYISRNMEELAQPYANVDFSAQIEAPEGNDYILSSSCECKWLFSELGDRLEPKRRVISTIETHSSDGDGDGGSSSSSESYKDNSLAREYDIYNWAELLETRSPSPREALASQATEGSHASTGSIADDADAGAGNAVQYWIAMRSKYPCLSQFAIDILTIPASSCECERLFSELGDLLQPKRRAIGSGSAAYTGMDSGWLHYHKSDRNAQQRWRQQQ</sequence>
<accession>A0A364MS14</accession>
<gene>
    <name evidence="8" type="ORF">DDE83_009005</name>
</gene>
<name>A0A364MS14_STELY</name>
<feature type="domain" description="HAT C-terminal dimerisation" evidence="7">
    <location>
        <begin position="671"/>
        <end position="718"/>
    </location>
</feature>
<proteinExistence type="predicted"/>
<evidence type="ECO:0000256" key="2">
    <source>
        <dbReference type="ARBA" id="ARBA00022723"/>
    </source>
</evidence>
<dbReference type="InterPro" id="IPR008906">
    <property type="entry name" value="HATC_C_dom"/>
</dbReference>
<dbReference type="Pfam" id="PF05699">
    <property type="entry name" value="Dimer_Tnp_hAT"/>
    <property type="match status" value="2"/>
</dbReference>
<dbReference type="OrthoDB" id="3662348at2759"/>
<dbReference type="InterPro" id="IPR052035">
    <property type="entry name" value="ZnF_BED_domain_contain"/>
</dbReference>
<evidence type="ECO:0000313" key="8">
    <source>
        <dbReference type="EMBL" id="RAR01006.1"/>
    </source>
</evidence>
<evidence type="ECO:0000259" key="7">
    <source>
        <dbReference type="Pfam" id="PF05699"/>
    </source>
</evidence>
<organism evidence="8 9">
    <name type="scientific">Stemphylium lycopersici</name>
    <name type="common">Tomato gray leaf spot disease fungus</name>
    <name type="synonym">Thyrospora lycopersici</name>
    <dbReference type="NCBI Taxonomy" id="183478"/>
    <lineage>
        <taxon>Eukaryota</taxon>
        <taxon>Fungi</taxon>
        <taxon>Dikarya</taxon>
        <taxon>Ascomycota</taxon>
        <taxon>Pezizomycotina</taxon>
        <taxon>Dothideomycetes</taxon>
        <taxon>Pleosporomycetidae</taxon>
        <taxon>Pleosporales</taxon>
        <taxon>Pleosporineae</taxon>
        <taxon>Pleosporaceae</taxon>
        <taxon>Stemphylium</taxon>
    </lineage>
</organism>
<dbReference type="GO" id="GO:0005634">
    <property type="term" value="C:nucleus"/>
    <property type="evidence" value="ECO:0007669"/>
    <property type="project" value="UniProtKB-SubCell"/>
</dbReference>
<dbReference type="EMBL" id="QGDH01000304">
    <property type="protein sequence ID" value="RAR01006.1"/>
    <property type="molecule type" value="Genomic_DNA"/>
</dbReference>
<dbReference type="Proteomes" id="UP000249619">
    <property type="component" value="Unassembled WGS sequence"/>
</dbReference>
<dbReference type="GO" id="GO:0046983">
    <property type="term" value="F:protein dimerization activity"/>
    <property type="evidence" value="ECO:0007669"/>
    <property type="project" value="InterPro"/>
</dbReference>
<evidence type="ECO:0000256" key="5">
    <source>
        <dbReference type="ARBA" id="ARBA00023242"/>
    </source>
</evidence>
<comment type="caution">
    <text evidence="8">The sequence shown here is derived from an EMBL/GenBank/DDBJ whole genome shotgun (WGS) entry which is preliminary data.</text>
</comment>
<keyword evidence="2" id="KW-0479">Metal-binding</keyword>
<feature type="domain" description="HAT C-terminal dimerisation" evidence="7">
    <location>
        <begin position="1273"/>
        <end position="1325"/>
    </location>
</feature>
<keyword evidence="9" id="KW-1185">Reference proteome</keyword>
<feature type="region of interest" description="Disordered" evidence="6">
    <location>
        <begin position="1"/>
        <end position="21"/>
    </location>
</feature>
<keyword evidence="5" id="KW-0539">Nucleus</keyword>
<comment type="subcellular location">
    <subcellularLocation>
        <location evidence="1">Nucleus</location>
    </subcellularLocation>
</comment>
<evidence type="ECO:0000256" key="6">
    <source>
        <dbReference type="SAM" id="MobiDB-lite"/>
    </source>
</evidence>
<dbReference type="PANTHER" id="PTHR46481">
    <property type="entry name" value="ZINC FINGER BED DOMAIN-CONTAINING PROTEIN 4"/>
    <property type="match status" value="1"/>
</dbReference>
<dbReference type="InterPro" id="IPR012337">
    <property type="entry name" value="RNaseH-like_sf"/>
</dbReference>
<keyword evidence="4" id="KW-0862">Zinc</keyword>
<feature type="region of interest" description="Disordered" evidence="6">
    <location>
        <begin position="41"/>
        <end position="87"/>
    </location>
</feature>
<feature type="region of interest" description="Disordered" evidence="6">
    <location>
        <begin position="1199"/>
        <end position="1221"/>
    </location>
</feature>
<dbReference type="GO" id="GO:0008270">
    <property type="term" value="F:zinc ion binding"/>
    <property type="evidence" value="ECO:0007669"/>
    <property type="project" value="UniProtKB-KW"/>
</dbReference>
<feature type="compositionally biased region" description="Polar residues" evidence="6">
    <location>
        <begin position="1250"/>
        <end position="1262"/>
    </location>
</feature>
<dbReference type="PANTHER" id="PTHR46481:SF10">
    <property type="entry name" value="ZINC FINGER BED DOMAIN-CONTAINING PROTEIN 39"/>
    <property type="match status" value="1"/>
</dbReference>
<dbReference type="SUPFAM" id="SSF53098">
    <property type="entry name" value="Ribonuclease H-like"/>
    <property type="match status" value="2"/>
</dbReference>
<keyword evidence="3" id="KW-0863">Zinc-finger</keyword>
<reference evidence="9" key="1">
    <citation type="submission" date="2018-05" db="EMBL/GenBank/DDBJ databases">
        <title>Draft genome sequence of Stemphylium lycopersici strain CIDEFI 213.</title>
        <authorList>
            <person name="Medina R."/>
            <person name="Franco M.E.E."/>
            <person name="Lucentini C.G."/>
            <person name="Saparrat M.C.N."/>
            <person name="Balatti P.A."/>
        </authorList>
    </citation>
    <scope>NUCLEOTIDE SEQUENCE [LARGE SCALE GENOMIC DNA]</scope>
    <source>
        <strain evidence="9">CIDEFI 213</strain>
    </source>
</reference>
<evidence type="ECO:0000256" key="3">
    <source>
        <dbReference type="ARBA" id="ARBA00022771"/>
    </source>
</evidence>
<evidence type="ECO:0000256" key="1">
    <source>
        <dbReference type="ARBA" id="ARBA00004123"/>
    </source>
</evidence>